<accession>A0A4Y2BH04</accession>
<proteinExistence type="predicted"/>
<keyword evidence="2" id="KW-1185">Reference proteome</keyword>
<sequence length="125" mass="13988">MTMRFCIKEITVCTGVSSRGMIRNRMTMRLCIKEITVCTGVSNRGIIGNLMTMRLCIKEITVCTGASSRGIIGPIVIGIRLIQVGTFNSCMDLHRSCMIRRYFIDMPHPGPFKKSHGLRSDQDDS</sequence>
<dbReference type="AlphaFoldDB" id="A0A4Y2BH04"/>
<gene>
    <name evidence="1" type="ORF">AVEN_157129_1</name>
</gene>
<comment type="caution">
    <text evidence="1">The sequence shown here is derived from an EMBL/GenBank/DDBJ whole genome shotgun (WGS) entry which is preliminary data.</text>
</comment>
<dbReference type="EMBL" id="BGPR01159504">
    <property type="protein sequence ID" value="GBL90414.1"/>
    <property type="molecule type" value="Genomic_DNA"/>
</dbReference>
<protein>
    <submittedName>
        <fullName evidence="1">Uncharacterized protein</fullName>
    </submittedName>
</protein>
<organism evidence="1 2">
    <name type="scientific">Araneus ventricosus</name>
    <name type="common">Orbweaver spider</name>
    <name type="synonym">Epeira ventricosa</name>
    <dbReference type="NCBI Taxonomy" id="182803"/>
    <lineage>
        <taxon>Eukaryota</taxon>
        <taxon>Metazoa</taxon>
        <taxon>Ecdysozoa</taxon>
        <taxon>Arthropoda</taxon>
        <taxon>Chelicerata</taxon>
        <taxon>Arachnida</taxon>
        <taxon>Araneae</taxon>
        <taxon>Araneomorphae</taxon>
        <taxon>Entelegynae</taxon>
        <taxon>Araneoidea</taxon>
        <taxon>Araneidae</taxon>
        <taxon>Araneus</taxon>
    </lineage>
</organism>
<evidence type="ECO:0000313" key="1">
    <source>
        <dbReference type="EMBL" id="GBL90414.1"/>
    </source>
</evidence>
<name>A0A4Y2BH04_ARAVE</name>
<reference evidence="1 2" key="1">
    <citation type="journal article" date="2019" name="Sci. Rep.">
        <title>Orb-weaving spider Araneus ventricosus genome elucidates the spidroin gene catalogue.</title>
        <authorList>
            <person name="Kono N."/>
            <person name="Nakamura H."/>
            <person name="Ohtoshi R."/>
            <person name="Moran D.A.P."/>
            <person name="Shinohara A."/>
            <person name="Yoshida Y."/>
            <person name="Fujiwara M."/>
            <person name="Mori M."/>
            <person name="Tomita M."/>
            <person name="Arakawa K."/>
        </authorList>
    </citation>
    <scope>NUCLEOTIDE SEQUENCE [LARGE SCALE GENOMIC DNA]</scope>
</reference>
<dbReference type="Proteomes" id="UP000499080">
    <property type="component" value="Unassembled WGS sequence"/>
</dbReference>
<evidence type="ECO:0000313" key="2">
    <source>
        <dbReference type="Proteomes" id="UP000499080"/>
    </source>
</evidence>